<comment type="similarity">
    <text evidence="3">Belongs to the RBT5 family.</text>
</comment>
<evidence type="ECO:0000256" key="6">
    <source>
        <dbReference type="ARBA" id="ARBA00022617"/>
    </source>
</evidence>
<dbReference type="Proteomes" id="UP000811619">
    <property type="component" value="Unassembled WGS sequence"/>
</dbReference>
<evidence type="ECO:0000256" key="1">
    <source>
        <dbReference type="ARBA" id="ARBA00004609"/>
    </source>
</evidence>
<evidence type="ECO:0000256" key="7">
    <source>
        <dbReference type="ARBA" id="ARBA00022622"/>
    </source>
</evidence>
<evidence type="ECO:0000256" key="5">
    <source>
        <dbReference type="ARBA" id="ARBA00022525"/>
    </source>
</evidence>
<dbReference type="PANTHER" id="PTHR37928">
    <property type="entry name" value="CFEM DOMAIN PROTEIN (AFU_ORTHOLOGUE AFUA_6G14090)"/>
    <property type="match status" value="1"/>
</dbReference>
<feature type="compositionally biased region" description="Low complexity" evidence="16">
    <location>
        <begin position="277"/>
        <end position="291"/>
    </location>
</feature>
<dbReference type="AlphaFoldDB" id="A0A8K0JF62"/>
<organism evidence="18 19">
    <name type="scientific">Claviceps africana</name>
    <dbReference type="NCBI Taxonomy" id="83212"/>
    <lineage>
        <taxon>Eukaryota</taxon>
        <taxon>Fungi</taxon>
        <taxon>Dikarya</taxon>
        <taxon>Ascomycota</taxon>
        <taxon>Pezizomycotina</taxon>
        <taxon>Sordariomycetes</taxon>
        <taxon>Hypocreomycetidae</taxon>
        <taxon>Hypocreales</taxon>
        <taxon>Clavicipitaceae</taxon>
        <taxon>Claviceps</taxon>
    </lineage>
</organism>
<feature type="region of interest" description="Disordered" evidence="16">
    <location>
        <begin position="146"/>
        <end position="200"/>
    </location>
</feature>
<dbReference type="PROSITE" id="PS52012">
    <property type="entry name" value="CFEM"/>
    <property type="match status" value="1"/>
</dbReference>
<gene>
    <name evidence="18" type="ORF">E4U42_001594</name>
</gene>
<dbReference type="PANTHER" id="PTHR37928:SF1">
    <property type="entry name" value="CFEM DOMAIN PROTEIN (AFU_ORTHOLOGUE AFUA_6G14090)"/>
    <property type="match status" value="1"/>
</dbReference>
<evidence type="ECO:0000256" key="14">
    <source>
        <dbReference type="ARBA" id="ARBA00023288"/>
    </source>
</evidence>
<dbReference type="InterPro" id="IPR051735">
    <property type="entry name" value="CFEM_domain"/>
</dbReference>
<proteinExistence type="inferred from homology"/>
<feature type="compositionally biased region" description="Gly residues" evidence="16">
    <location>
        <begin position="171"/>
        <end position="183"/>
    </location>
</feature>
<keyword evidence="7" id="KW-0336">GPI-anchor</keyword>
<accession>A0A8K0JF62</accession>
<feature type="region of interest" description="Disordered" evidence="16">
    <location>
        <begin position="219"/>
        <end position="291"/>
    </location>
</feature>
<keyword evidence="11" id="KW-0472">Membrane</keyword>
<dbReference type="GO" id="GO:0046872">
    <property type="term" value="F:metal ion binding"/>
    <property type="evidence" value="ECO:0007669"/>
    <property type="project" value="UniProtKB-UniRule"/>
</dbReference>
<keyword evidence="13" id="KW-0325">Glycoprotein</keyword>
<keyword evidence="9" id="KW-0732">Signal</keyword>
<feature type="compositionally biased region" description="Low complexity" evidence="16">
    <location>
        <begin position="259"/>
        <end position="270"/>
    </location>
</feature>
<evidence type="ECO:0000256" key="8">
    <source>
        <dbReference type="ARBA" id="ARBA00022723"/>
    </source>
</evidence>
<keyword evidence="5" id="KW-0964">Secreted</keyword>
<evidence type="ECO:0000256" key="10">
    <source>
        <dbReference type="ARBA" id="ARBA00023004"/>
    </source>
</evidence>
<evidence type="ECO:0000256" key="11">
    <source>
        <dbReference type="ARBA" id="ARBA00023136"/>
    </source>
</evidence>
<comment type="subcellular location">
    <subcellularLocation>
        <location evidence="1">Cell membrane</location>
        <topology evidence="1">Lipid-anchor</topology>
        <topology evidence="1">GPI-anchor</topology>
    </subcellularLocation>
    <subcellularLocation>
        <location evidence="2">Secreted</location>
    </subcellularLocation>
</comment>
<keyword evidence="19" id="KW-1185">Reference proteome</keyword>
<name>A0A8K0JF62_9HYPO</name>
<evidence type="ECO:0000256" key="13">
    <source>
        <dbReference type="ARBA" id="ARBA00023180"/>
    </source>
</evidence>
<sequence length="316" mass="29963">MLFPDDTSIAPVRPMDHASPKALSCETLVCHVTSSSTVSNSIFKMKSVVVALSLVAAAAAQDVNALAQCGQICANNMMAAAKAEELGCKANDLKCLCSNANFMYGLRDCSHAVCSQQDANQVVAYGLKVCEGAGVAVTGGHAGASQSGAGAGASQSGSGAGAGASQTGAATGTGAGAGPGSGHGDAHVTIISGPVTGTDGKVMTVPIATSTITGSVPGGIAGGAHSGSAHATTGTGPAATATDGGHTQSTLMTQPTHSGTEGTGATATGTATGGEPTGAQTPSAAPTTTSTSTGFAAHITAAPGLLAAAGLAALLL</sequence>
<dbReference type="GO" id="GO:0005576">
    <property type="term" value="C:extracellular region"/>
    <property type="evidence" value="ECO:0007669"/>
    <property type="project" value="UniProtKB-SubCell"/>
</dbReference>
<dbReference type="OrthoDB" id="1193027at2759"/>
<protein>
    <recommendedName>
        <fullName evidence="17">CFEM domain-containing protein</fullName>
    </recommendedName>
</protein>
<feature type="compositionally biased region" description="Polar residues" evidence="16">
    <location>
        <begin position="248"/>
        <end position="258"/>
    </location>
</feature>
<evidence type="ECO:0000259" key="17">
    <source>
        <dbReference type="PROSITE" id="PS52012"/>
    </source>
</evidence>
<dbReference type="Pfam" id="PF05730">
    <property type="entry name" value="CFEM"/>
    <property type="match status" value="1"/>
</dbReference>
<evidence type="ECO:0000256" key="4">
    <source>
        <dbReference type="ARBA" id="ARBA00022475"/>
    </source>
</evidence>
<evidence type="ECO:0000256" key="16">
    <source>
        <dbReference type="SAM" id="MobiDB-lite"/>
    </source>
</evidence>
<keyword evidence="14" id="KW-0449">Lipoprotein</keyword>
<feature type="disulfide bond" evidence="15">
    <location>
        <begin position="97"/>
        <end position="130"/>
    </location>
</feature>
<dbReference type="EMBL" id="SRPY01000149">
    <property type="protein sequence ID" value="KAG5927887.1"/>
    <property type="molecule type" value="Genomic_DNA"/>
</dbReference>
<evidence type="ECO:0000256" key="9">
    <source>
        <dbReference type="ARBA" id="ARBA00022729"/>
    </source>
</evidence>
<keyword evidence="10 15" id="KW-0408">Iron</keyword>
<evidence type="ECO:0000256" key="15">
    <source>
        <dbReference type="PROSITE-ProRule" id="PRU01356"/>
    </source>
</evidence>
<feature type="disulfide bond" evidence="15">
    <location>
        <begin position="88"/>
        <end position="95"/>
    </location>
</feature>
<feature type="domain" description="CFEM" evidence="17">
    <location>
        <begin position="41"/>
        <end position="157"/>
    </location>
</feature>
<evidence type="ECO:0000256" key="2">
    <source>
        <dbReference type="ARBA" id="ARBA00004613"/>
    </source>
</evidence>
<keyword evidence="4" id="KW-1003">Cell membrane</keyword>
<feature type="binding site" description="axial binding residue" evidence="15">
    <location>
        <position position="92"/>
    </location>
    <ligand>
        <name>heme</name>
        <dbReference type="ChEBI" id="CHEBI:30413"/>
    </ligand>
    <ligandPart>
        <name>Fe</name>
        <dbReference type="ChEBI" id="CHEBI:18248"/>
    </ligandPart>
</feature>
<evidence type="ECO:0000313" key="19">
    <source>
        <dbReference type="Proteomes" id="UP000811619"/>
    </source>
</evidence>
<evidence type="ECO:0000256" key="12">
    <source>
        <dbReference type="ARBA" id="ARBA00023157"/>
    </source>
</evidence>
<keyword evidence="6 15" id="KW-0349">Heme</keyword>
<keyword evidence="8 15" id="KW-0479">Metal-binding</keyword>
<dbReference type="GO" id="GO:0098552">
    <property type="term" value="C:side of membrane"/>
    <property type="evidence" value="ECO:0007669"/>
    <property type="project" value="UniProtKB-KW"/>
</dbReference>
<comment type="caution">
    <text evidence="15">Lacks conserved residue(s) required for the propagation of feature annotation.</text>
</comment>
<feature type="compositionally biased region" description="Low complexity" evidence="16">
    <location>
        <begin position="226"/>
        <end position="247"/>
    </location>
</feature>
<feature type="compositionally biased region" description="Low complexity" evidence="16">
    <location>
        <begin position="146"/>
        <end position="170"/>
    </location>
</feature>
<dbReference type="SMART" id="SM00747">
    <property type="entry name" value="CFEM"/>
    <property type="match status" value="1"/>
</dbReference>
<evidence type="ECO:0000313" key="18">
    <source>
        <dbReference type="EMBL" id="KAG5927887.1"/>
    </source>
</evidence>
<dbReference type="InterPro" id="IPR008427">
    <property type="entry name" value="Extracellular_membr_CFEM_dom"/>
</dbReference>
<keyword evidence="12 15" id="KW-1015">Disulfide bond</keyword>
<evidence type="ECO:0000256" key="3">
    <source>
        <dbReference type="ARBA" id="ARBA00010031"/>
    </source>
</evidence>
<dbReference type="GO" id="GO:0005886">
    <property type="term" value="C:plasma membrane"/>
    <property type="evidence" value="ECO:0007669"/>
    <property type="project" value="UniProtKB-SubCell"/>
</dbReference>
<reference evidence="18" key="1">
    <citation type="journal article" date="2020" name="bioRxiv">
        <title>Whole genome comparisons of ergot fungi reveals the divergence and evolution of species within the genus Claviceps are the result of varying mechanisms driving genome evolution and host range expansion.</title>
        <authorList>
            <person name="Wyka S.A."/>
            <person name="Mondo S.J."/>
            <person name="Liu M."/>
            <person name="Dettman J."/>
            <person name="Nalam V."/>
            <person name="Broders K.D."/>
        </authorList>
    </citation>
    <scope>NUCLEOTIDE SEQUENCE</scope>
    <source>
        <strain evidence="18">CCC 489</strain>
    </source>
</reference>
<comment type="caution">
    <text evidence="18">The sequence shown here is derived from an EMBL/GenBank/DDBJ whole genome shotgun (WGS) entry which is preliminary data.</text>
</comment>